<dbReference type="InterPro" id="IPR043129">
    <property type="entry name" value="ATPase_NBD"/>
</dbReference>
<accession>A0A1H0C484</accession>
<name>A0A1H0C484_9BACI</name>
<dbReference type="AlphaFoldDB" id="A0A1H0C484"/>
<evidence type="ECO:0000259" key="1">
    <source>
        <dbReference type="Pfam" id="PF01869"/>
    </source>
</evidence>
<dbReference type="Gene3D" id="3.30.420.40">
    <property type="match status" value="2"/>
</dbReference>
<dbReference type="EMBL" id="FNIG01000005">
    <property type="protein sequence ID" value="SDN52670.1"/>
    <property type="molecule type" value="Genomic_DNA"/>
</dbReference>
<dbReference type="OrthoDB" id="9772633at2"/>
<dbReference type="STRING" id="237069.SAMN05216498_2503"/>
<dbReference type="InterPro" id="IPR002731">
    <property type="entry name" value="ATPase_BadF"/>
</dbReference>
<gene>
    <name evidence="2" type="ORF">SAMN05216498_2503</name>
</gene>
<organism evidence="2 3">
    <name type="scientific">Tenuibacillus multivorans</name>
    <dbReference type="NCBI Taxonomy" id="237069"/>
    <lineage>
        <taxon>Bacteria</taxon>
        <taxon>Bacillati</taxon>
        <taxon>Bacillota</taxon>
        <taxon>Bacilli</taxon>
        <taxon>Bacillales</taxon>
        <taxon>Bacillaceae</taxon>
        <taxon>Tenuibacillus</taxon>
    </lineage>
</organism>
<dbReference type="PANTHER" id="PTHR43190:SF3">
    <property type="entry name" value="N-ACETYL-D-GLUCOSAMINE KINASE"/>
    <property type="match status" value="1"/>
</dbReference>
<dbReference type="Pfam" id="PF01869">
    <property type="entry name" value="BcrAD_BadFG"/>
    <property type="match status" value="1"/>
</dbReference>
<reference evidence="2 3" key="1">
    <citation type="submission" date="2016-10" db="EMBL/GenBank/DDBJ databases">
        <authorList>
            <person name="de Groot N.N."/>
        </authorList>
    </citation>
    <scope>NUCLEOTIDE SEQUENCE [LARGE SCALE GENOMIC DNA]</scope>
    <source>
        <strain evidence="2 3">CGMCC 1.3442</strain>
    </source>
</reference>
<sequence>MVYVIGIDGGGTKTKAVLADQTGQVFATAAGGPSNPNSVTEHEIYESLSELFKSLKKQSPEAFDQVSICFAGMSGVGLDPNQSSLKTVLTNICQPYDMDVELAHDGVIALYVGTGGQDGIVHISGTGSITYAIKDNLIKRAGGWGYLFDDLGSGYSIGKETLAAVLQEYDGRGERTVLTSKVLQYFNADIPPDLVSLIYQASNHRTLIAQLSKLTFDAYEEGDDVSIQIIKQAAKDISHSIKSLANDVYANHDQVNVVLSGGLFKRDHIMIPLIKDDLKGTGHAYNLQLLYAEPVFGAVIGGLKHLGLEISEGFMENILVKHNV</sequence>
<dbReference type="InterPro" id="IPR052519">
    <property type="entry name" value="Euk-type_GlcNAc_Kinase"/>
</dbReference>
<evidence type="ECO:0000313" key="2">
    <source>
        <dbReference type="EMBL" id="SDN52670.1"/>
    </source>
</evidence>
<dbReference type="SUPFAM" id="SSF53067">
    <property type="entry name" value="Actin-like ATPase domain"/>
    <property type="match status" value="2"/>
</dbReference>
<proteinExistence type="predicted"/>
<evidence type="ECO:0000313" key="3">
    <source>
        <dbReference type="Proteomes" id="UP000199334"/>
    </source>
</evidence>
<protein>
    <submittedName>
        <fullName evidence="2">BadF-type ATPase</fullName>
    </submittedName>
</protein>
<dbReference type="CDD" id="cd24007">
    <property type="entry name" value="ASKHA_NBD_eukNAGK-like"/>
    <property type="match status" value="1"/>
</dbReference>
<keyword evidence="3" id="KW-1185">Reference proteome</keyword>
<dbReference type="Proteomes" id="UP000199334">
    <property type="component" value="Unassembled WGS sequence"/>
</dbReference>
<feature type="domain" description="ATPase BadF/BadG/BcrA/BcrD type" evidence="1">
    <location>
        <begin position="5"/>
        <end position="281"/>
    </location>
</feature>
<dbReference type="RefSeq" id="WP_093856918.1">
    <property type="nucleotide sequence ID" value="NZ_BJVZ01000015.1"/>
</dbReference>
<dbReference type="PANTHER" id="PTHR43190">
    <property type="entry name" value="N-ACETYL-D-GLUCOSAMINE KINASE"/>
    <property type="match status" value="1"/>
</dbReference>